<organism evidence="2">
    <name type="scientific">marine sediment metagenome</name>
    <dbReference type="NCBI Taxonomy" id="412755"/>
    <lineage>
        <taxon>unclassified sequences</taxon>
        <taxon>metagenomes</taxon>
        <taxon>ecological metagenomes</taxon>
    </lineage>
</organism>
<dbReference type="GO" id="GO:0007165">
    <property type="term" value="P:signal transduction"/>
    <property type="evidence" value="ECO:0007669"/>
    <property type="project" value="InterPro"/>
</dbReference>
<gene>
    <name evidence="2" type="ORF">S12H4_14927</name>
</gene>
<dbReference type="EMBL" id="BARW01007141">
    <property type="protein sequence ID" value="GAI85006.1"/>
    <property type="molecule type" value="Genomic_DNA"/>
</dbReference>
<dbReference type="AlphaFoldDB" id="X1T0W2"/>
<reference evidence="2" key="1">
    <citation type="journal article" date="2014" name="Front. Microbiol.">
        <title>High frequency of phylogenetically diverse reductive dehalogenase-homologous genes in deep subseafloor sedimentary metagenomes.</title>
        <authorList>
            <person name="Kawai M."/>
            <person name="Futagami T."/>
            <person name="Toyoda A."/>
            <person name="Takaki Y."/>
            <person name="Nishi S."/>
            <person name="Hori S."/>
            <person name="Arai W."/>
            <person name="Tsubouchi T."/>
            <person name="Morono Y."/>
            <person name="Uchiyama I."/>
            <person name="Ito T."/>
            <person name="Fujiyama A."/>
            <person name="Inagaki F."/>
            <person name="Takami H."/>
        </authorList>
    </citation>
    <scope>NUCLEOTIDE SEQUENCE</scope>
    <source>
        <strain evidence="2">Expedition CK06-06</strain>
    </source>
</reference>
<dbReference type="Gene3D" id="3.40.50.10140">
    <property type="entry name" value="Toll/interleukin-1 receptor homology (TIR) domain"/>
    <property type="match status" value="1"/>
</dbReference>
<name>X1T0W2_9ZZZZ</name>
<dbReference type="InterPro" id="IPR000157">
    <property type="entry name" value="TIR_dom"/>
</dbReference>
<dbReference type="Pfam" id="PF13676">
    <property type="entry name" value="TIR_2"/>
    <property type="match status" value="1"/>
</dbReference>
<comment type="caution">
    <text evidence="2">The sequence shown here is derived from an EMBL/GenBank/DDBJ whole genome shotgun (WGS) entry which is preliminary data.</text>
</comment>
<accession>X1T0W2</accession>
<feature type="non-terminal residue" evidence="2">
    <location>
        <position position="1"/>
    </location>
</feature>
<feature type="domain" description="TIR" evidence="1">
    <location>
        <begin position="4"/>
        <end position="98"/>
    </location>
</feature>
<protein>
    <recommendedName>
        <fullName evidence="1">TIR domain-containing protein</fullName>
    </recommendedName>
</protein>
<dbReference type="InterPro" id="IPR035897">
    <property type="entry name" value="Toll_tir_struct_dom_sf"/>
</dbReference>
<sequence length="171" mass="20282">ADRVDKFFISKNIRLTRDVRDAPAYSSLKKFMDTIRAHDYVIMLISDAYLKSTNCMYEVIQFIQERNYIDRTFPIVIDNEATIFDQSEHSKYIHYWQKKYKELGDKIKTLQNTGTISLHKELDKINKIQSNIGEFLNKIADLKCFPLDELESTNYKALFAFLRKQVFVFSR</sequence>
<proteinExistence type="predicted"/>
<dbReference type="SUPFAM" id="SSF52200">
    <property type="entry name" value="Toll/Interleukin receptor TIR domain"/>
    <property type="match status" value="1"/>
</dbReference>
<evidence type="ECO:0000259" key="1">
    <source>
        <dbReference type="Pfam" id="PF13676"/>
    </source>
</evidence>
<evidence type="ECO:0000313" key="2">
    <source>
        <dbReference type="EMBL" id="GAI85006.1"/>
    </source>
</evidence>